<proteinExistence type="predicted"/>
<dbReference type="AlphaFoldDB" id="A0AAV8ZH51"/>
<evidence type="ECO:0000313" key="6">
    <source>
        <dbReference type="EMBL" id="KAJ8963867.1"/>
    </source>
</evidence>
<dbReference type="PANTHER" id="PTHR46481:SF10">
    <property type="entry name" value="ZINC FINGER BED DOMAIN-CONTAINING PROTEIN 39"/>
    <property type="match status" value="1"/>
</dbReference>
<evidence type="ECO:0000256" key="2">
    <source>
        <dbReference type="ARBA" id="ARBA00022723"/>
    </source>
</evidence>
<keyword evidence="7" id="KW-1185">Reference proteome</keyword>
<dbReference type="PANTHER" id="PTHR46481">
    <property type="entry name" value="ZINC FINGER BED DOMAIN-CONTAINING PROTEIN 4"/>
    <property type="match status" value="1"/>
</dbReference>
<organism evidence="6 7">
    <name type="scientific">Rhamnusium bicolor</name>
    <dbReference type="NCBI Taxonomy" id="1586634"/>
    <lineage>
        <taxon>Eukaryota</taxon>
        <taxon>Metazoa</taxon>
        <taxon>Ecdysozoa</taxon>
        <taxon>Arthropoda</taxon>
        <taxon>Hexapoda</taxon>
        <taxon>Insecta</taxon>
        <taxon>Pterygota</taxon>
        <taxon>Neoptera</taxon>
        <taxon>Endopterygota</taxon>
        <taxon>Coleoptera</taxon>
        <taxon>Polyphaga</taxon>
        <taxon>Cucujiformia</taxon>
        <taxon>Chrysomeloidea</taxon>
        <taxon>Cerambycidae</taxon>
        <taxon>Lepturinae</taxon>
        <taxon>Rhagiini</taxon>
        <taxon>Rhamnusium</taxon>
    </lineage>
</organism>
<evidence type="ECO:0008006" key="8">
    <source>
        <dbReference type="Google" id="ProtNLM"/>
    </source>
</evidence>
<evidence type="ECO:0000256" key="5">
    <source>
        <dbReference type="ARBA" id="ARBA00023242"/>
    </source>
</evidence>
<dbReference type="GO" id="GO:0008270">
    <property type="term" value="F:zinc ion binding"/>
    <property type="evidence" value="ECO:0007669"/>
    <property type="project" value="UniProtKB-KW"/>
</dbReference>
<sequence>MRKKKIDKLVIEMICKDFQPISVVEDIGFKNLIKELEPRYNLPSRRTIGRTLLPDAYSQIKTKLMDILKTTKYVAITTDIWTSSNTESYITLT</sequence>
<dbReference type="GO" id="GO:0005634">
    <property type="term" value="C:nucleus"/>
    <property type="evidence" value="ECO:0007669"/>
    <property type="project" value="UniProtKB-SubCell"/>
</dbReference>
<evidence type="ECO:0000256" key="4">
    <source>
        <dbReference type="ARBA" id="ARBA00022833"/>
    </source>
</evidence>
<dbReference type="EMBL" id="JANEYF010001471">
    <property type="protein sequence ID" value="KAJ8963867.1"/>
    <property type="molecule type" value="Genomic_DNA"/>
</dbReference>
<dbReference type="SUPFAM" id="SSF140996">
    <property type="entry name" value="Hermes dimerisation domain"/>
    <property type="match status" value="1"/>
</dbReference>
<protein>
    <recommendedName>
        <fullName evidence="8">Transposase</fullName>
    </recommendedName>
</protein>
<comment type="subcellular location">
    <subcellularLocation>
        <location evidence="1">Nucleus</location>
    </subcellularLocation>
</comment>
<gene>
    <name evidence="6" type="ORF">NQ314_005325</name>
</gene>
<reference evidence="6" key="1">
    <citation type="journal article" date="2023" name="Insect Mol. Biol.">
        <title>Genome sequencing provides insights into the evolution of gene families encoding plant cell wall-degrading enzymes in longhorned beetles.</title>
        <authorList>
            <person name="Shin N.R."/>
            <person name="Okamura Y."/>
            <person name="Kirsch R."/>
            <person name="Pauchet Y."/>
        </authorList>
    </citation>
    <scope>NUCLEOTIDE SEQUENCE</scope>
    <source>
        <strain evidence="6">RBIC_L_NR</strain>
    </source>
</reference>
<keyword evidence="5" id="KW-0539">Nucleus</keyword>
<keyword evidence="3" id="KW-0863">Zinc-finger</keyword>
<dbReference type="Gene3D" id="1.10.10.1070">
    <property type="entry name" value="Zinc finger, BED domain-containing"/>
    <property type="match status" value="1"/>
</dbReference>
<comment type="caution">
    <text evidence="6">The sequence shown here is derived from an EMBL/GenBank/DDBJ whole genome shotgun (WGS) entry which is preliminary data.</text>
</comment>
<accession>A0AAV8ZH51</accession>
<keyword evidence="4" id="KW-0862">Zinc</keyword>
<evidence type="ECO:0000256" key="3">
    <source>
        <dbReference type="ARBA" id="ARBA00022771"/>
    </source>
</evidence>
<keyword evidence="2" id="KW-0479">Metal-binding</keyword>
<evidence type="ECO:0000313" key="7">
    <source>
        <dbReference type="Proteomes" id="UP001162156"/>
    </source>
</evidence>
<evidence type="ECO:0000256" key="1">
    <source>
        <dbReference type="ARBA" id="ARBA00004123"/>
    </source>
</evidence>
<dbReference type="Proteomes" id="UP001162156">
    <property type="component" value="Unassembled WGS sequence"/>
</dbReference>
<dbReference type="InterPro" id="IPR052035">
    <property type="entry name" value="ZnF_BED_domain_contain"/>
</dbReference>
<name>A0AAV8ZH51_9CUCU</name>